<evidence type="ECO:0000256" key="4">
    <source>
        <dbReference type="RuleBase" id="RU003718"/>
    </source>
</evidence>
<keyword evidence="6" id="KW-1185">Reference proteome</keyword>
<comment type="similarity">
    <text evidence="1 4">Belongs to the UDP-glycosyltransferase family.</text>
</comment>
<keyword evidence="2 4" id="KW-0328">Glycosyltransferase</keyword>
<feature type="chain" id="PRO_5042314717" description="UDP-glucuronosyltransferase" evidence="5">
    <location>
        <begin position="22"/>
        <end position="527"/>
    </location>
</feature>
<keyword evidence="5" id="KW-0812">Transmembrane</keyword>
<dbReference type="CDD" id="cd03784">
    <property type="entry name" value="GT1_Gtf-like"/>
    <property type="match status" value="1"/>
</dbReference>
<organism evidence="6 7">
    <name type="scientific">Cephus cinctus</name>
    <name type="common">Wheat stem sawfly</name>
    <dbReference type="NCBI Taxonomy" id="211228"/>
    <lineage>
        <taxon>Eukaryota</taxon>
        <taxon>Metazoa</taxon>
        <taxon>Ecdysozoa</taxon>
        <taxon>Arthropoda</taxon>
        <taxon>Hexapoda</taxon>
        <taxon>Insecta</taxon>
        <taxon>Pterygota</taxon>
        <taxon>Neoptera</taxon>
        <taxon>Endopterygota</taxon>
        <taxon>Hymenoptera</taxon>
        <taxon>Cephoidea</taxon>
        <taxon>Cephidae</taxon>
        <taxon>Cephus</taxon>
    </lineage>
</organism>
<comment type="subcellular location">
    <subcellularLocation>
        <location evidence="5">Membrane</location>
        <topology evidence="5">Single-pass membrane protein</topology>
    </subcellularLocation>
</comment>
<evidence type="ECO:0000256" key="2">
    <source>
        <dbReference type="ARBA" id="ARBA00022676"/>
    </source>
</evidence>
<feature type="transmembrane region" description="Helical" evidence="5">
    <location>
        <begin position="484"/>
        <end position="511"/>
    </location>
</feature>
<dbReference type="Gene3D" id="3.40.50.2000">
    <property type="entry name" value="Glycogen Phosphorylase B"/>
    <property type="match status" value="1"/>
</dbReference>
<feature type="signal peptide" evidence="5">
    <location>
        <begin position="1"/>
        <end position="21"/>
    </location>
</feature>
<evidence type="ECO:0000313" key="7">
    <source>
        <dbReference type="RefSeq" id="XP_015605150.1"/>
    </source>
</evidence>
<evidence type="ECO:0000256" key="5">
    <source>
        <dbReference type="RuleBase" id="RU362059"/>
    </source>
</evidence>
<dbReference type="SUPFAM" id="SSF53756">
    <property type="entry name" value="UDP-Glycosyltransferase/glycogen phosphorylase"/>
    <property type="match status" value="1"/>
</dbReference>
<sequence>MNLRIFIIPLLTSVVATSCNGFRILAIFPFTAKSHFVMFEELSKSLARAGHRVDVVSLFPLKENFPNYTDIVKLKWDFPTLVNNISIDFVEKEFRGNIISFIATVTGNQICKNLDHPDILKIVQNPPNDPPYDAFITEIFGAHCYMIIGHQLKIPIIGVSSSELYPWGHEMIANPRNLAFVPFELLPMTPPLSYWERMKNFLLYWWSYHEFNYYTRVQDDMIRKNFGEDAPGVRELERSVSMILANSHSSVNGAKPVTAGLIEVGGLHVRDDGPELPENLQKWLDESAHGFIYFTFGSMVRIETLPKETLAILYRSFGKIAPVRVLMKIAKPQELPDGLPGNVITQAWIQQLKVLKHKNIRAFITHGGLMGTQEAIHCGVPMIGVPLFADQFVNIHNYVEKKIALFLDYKAITEEKLDAAIDAILNDPVYLKSVRAISEKFRDRPLTPAETAVYWVEYIIKHGSQALRSPALDLTWWQEALLDVYVALVLALLVTVYAIIMIVGALVRLIFGKKRGSKRASRSKKNK</sequence>
<dbReference type="PANTHER" id="PTHR48043:SF145">
    <property type="entry name" value="FI06409P-RELATED"/>
    <property type="match status" value="1"/>
</dbReference>
<dbReference type="GeneID" id="107272473"/>
<dbReference type="PROSITE" id="PS00375">
    <property type="entry name" value="UDPGT"/>
    <property type="match status" value="1"/>
</dbReference>
<keyword evidence="3 4" id="KW-0808">Transferase</keyword>
<dbReference type="RefSeq" id="XP_015605150.1">
    <property type="nucleotide sequence ID" value="XM_015749664.2"/>
</dbReference>
<dbReference type="KEGG" id="ccin:107272473"/>
<comment type="catalytic activity">
    <reaction evidence="5">
        <text>glucuronate acceptor + UDP-alpha-D-glucuronate = acceptor beta-D-glucuronoside + UDP + H(+)</text>
        <dbReference type="Rhea" id="RHEA:21032"/>
        <dbReference type="ChEBI" id="CHEBI:15378"/>
        <dbReference type="ChEBI" id="CHEBI:58052"/>
        <dbReference type="ChEBI" id="CHEBI:58223"/>
        <dbReference type="ChEBI" id="CHEBI:132367"/>
        <dbReference type="ChEBI" id="CHEBI:132368"/>
        <dbReference type="EC" id="2.4.1.17"/>
    </reaction>
</comment>
<dbReference type="InterPro" id="IPR050271">
    <property type="entry name" value="UDP-glycosyltransferase"/>
</dbReference>
<evidence type="ECO:0000256" key="3">
    <source>
        <dbReference type="ARBA" id="ARBA00022679"/>
    </source>
</evidence>
<accession>A0AAJ7C9K8</accession>
<reference evidence="7" key="1">
    <citation type="submission" date="2025-08" db="UniProtKB">
        <authorList>
            <consortium name="RefSeq"/>
        </authorList>
    </citation>
    <scope>IDENTIFICATION</scope>
</reference>
<dbReference type="EC" id="2.4.1.17" evidence="5"/>
<dbReference type="Pfam" id="PF00201">
    <property type="entry name" value="UDPGT"/>
    <property type="match status" value="1"/>
</dbReference>
<keyword evidence="5" id="KW-0732">Signal</keyword>
<dbReference type="Proteomes" id="UP000694920">
    <property type="component" value="Unplaced"/>
</dbReference>
<dbReference type="InterPro" id="IPR035595">
    <property type="entry name" value="UDP_glycos_trans_CS"/>
</dbReference>
<keyword evidence="5" id="KW-0472">Membrane</keyword>
<dbReference type="InterPro" id="IPR002213">
    <property type="entry name" value="UDP_glucos_trans"/>
</dbReference>
<dbReference type="PANTHER" id="PTHR48043">
    <property type="entry name" value="EG:EG0003.4 PROTEIN-RELATED"/>
    <property type="match status" value="1"/>
</dbReference>
<evidence type="ECO:0000256" key="1">
    <source>
        <dbReference type="ARBA" id="ARBA00009995"/>
    </source>
</evidence>
<dbReference type="PROSITE" id="PS51257">
    <property type="entry name" value="PROKAR_LIPOPROTEIN"/>
    <property type="match status" value="1"/>
</dbReference>
<dbReference type="GO" id="GO:0016020">
    <property type="term" value="C:membrane"/>
    <property type="evidence" value="ECO:0007669"/>
    <property type="project" value="UniProtKB-SubCell"/>
</dbReference>
<gene>
    <name evidence="7" type="primary">LOC107272473</name>
</gene>
<keyword evidence="5" id="KW-1133">Transmembrane helix</keyword>
<dbReference type="AlphaFoldDB" id="A0AAJ7C9K8"/>
<dbReference type="FunFam" id="3.40.50.2000:FF:000050">
    <property type="entry name" value="UDP-glucuronosyltransferase"/>
    <property type="match status" value="1"/>
</dbReference>
<dbReference type="GO" id="GO:0015020">
    <property type="term" value="F:glucuronosyltransferase activity"/>
    <property type="evidence" value="ECO:0007669"/>
    <property type="project" value="UniProtKB-EC"/>
</dbReference>
<proteinExistence type="inferred from homology"/>
<evidence type="ECO:0000313" key="6">
    <source>
        <dbReference type="Proteomes" id="UP000694920"/>
    </source>
</evidence>
<protein>
    <recommendedName>
        <fullName evidence="5">UDP-glucuronosyltransferase</fullName>
        <ecNumber evidence="5">2.4.1.17</ecNumber>
    </recommendedName>
</protein>
<name>A0AAJ7C9K8_CEPCN</name>